<dbReference type="EMBL" id="BNCK01000001">
    <property type="protein sequence ID" value="GHF81007.1"/>
    <property type="molecule type" value="Genomic_DNA"/>
</dbReference>
<reference evidence="2" key="1">
    <citation type="journal article" date="2014" name="Int. J. Syst. Evol. Microbiol.">
        <title>Complete genome sequence of Corynebacterium casei LMG S-19264T (=DSM 44701T), isolated from a smear-ripened cheese.</title>
        <authorList>
            <consortium name="US DOE Joint Genome Institute (JGI-PGF)"/>
            <person name="Walter F."/>
            <person name="Albersmeier A."/>
            <person name="Kalinowski J."/>
            <person name="Ruckert C."/>
        </authorList>
    </citation>
    <scope>NUCLEOTIDE SEQUENCE</scope>
    <source>
        <strain evidence="2">KCTC 42731</strain>
    </source>
</reference>
<name>A0A919BCB4_9GAMM</name>
<gene>
    <name evidence="2" type="ORF">GCM10017161_05420</name>
</gene>
<comment type="caution">
    <text evidence="2">The sequence shown here is derived from an EMBL/GenBank/DDBJ whole genome shotgun (WGS) entry which is preliminary data.</text>
</comment>
<proteinExistence type="predicted"/>
<sequence>MNQYILTSTYVKQGGRLTGADIGDYIHQHFNVRFNSGHVYKVIKRLGFSWITTRSRHPRQPQAVQEAFEKV</sequence>
<keyword evidence="3" id="KW-1185">Reference proteome</keyword>
<reference evidence="2" key="2">
    <citation type="submission" date="2020-09" db="EMBL/GenBank/DDBJ databases">
        <authorList>
            <person name="Sun Q."/>
            <person name="Kim S."/>
        </authorList>
    </citation>
    <scope>NUCLEOTIDE SEQUENCE</scope>
    <source>
        <strain evidence="2">KCTC 42731</strain>
    </source>
</reference>
<evidence type="ECO:0000259" key="1">
    <source>
        <dbReference type="Pfam" id="PF13592"/>
    </source>
</evidence>
<protein>
    <recommendedName>
        <fullName evidence="1">Winged helix-turn helix domain-containing protein</fullName>
    </recommendedName>
</protein>
<accession>A0A919BCB4</accession>
<dbReference type="Proteomes" id="UP000623842">
    <property type="component" value="Unassembled WGS sequence"/>
</dbReference>
<dbReference type="AlphaFoldDB" id="A0A919BCB4"/>
<evidence type="ECO:0000313" key="3">
    <source>
        <dbReference type="Proteomes" id="UP000623842"/>
    </source>
</evidence>
<organism evidence="2 3">
    <name type="scientific">Thalassotalea marina</name>
    <dbReference type="NCBI Taxonomy" id="1673741"/>
    <lineage>
        <taxon>Bacteria</taxon>
        <taxon>Pseudomonadati</taxon>
        <taxon>Pseudomonadota</taxon>
        <taxon>Gammaproteobacteria</taxon>
        <taxon>Alteromonadales</taxon>
        <taxon>Colwelliaceae</taxon>
        <taxon>Thalassotalea</taxon>
    </lineage>
</organism>
<evidence type="ECO:0000313" key="2">
    <source>
        <dbReference type="EMBL" id="GHF81007.1"/>
    </source>
</evidence>
<dbReference type="InterPro" id="IPR025959">
    <property type="entry name" value="Winged_HTH_dom"/>
</dbReference>
<feature type="domain" description="Winged helix-turn helix" evidence="1">
    <location>
        <begin position="14"/>
        <end position="70"/>
    </location>
</feature>
<dbReference type="Pfam" id="PF13592">
    <property type="entry name" value="HTH_33"/>
    <property type="match status" value="1"/>
</dbReference>